<dbReference type="Proteomes" id="UP000218505">
    <property type="component" value="Chromosome"/>
</dbReference>
<dbReference type="SUPFAM" id="SSF52540">
    <property type="entry name" value="P-loop containing nucleoside triphosphate hydrolases"/>
    <property type="match status" value="1"/>
</dbReference>
<reference evidence="7" key="1">
    <citation type="submission" date="2017-09" db="EMBL/GenBank/DDBJ databases">
        <title>Complete Genome Sequence of ansamitocin-producing Bacterium Actinosynnema pretiosum X47.</title>
        <authorList>
            <person name="Cao G."/>
            <person name="Zong G."/>
            <person name="Zhong C."/>
            <person name="Fu J."/>
        </authorList>
    </citation>
    <scope>NUCLEOTIDE SEQUENCE [LARGE SCALE GENOMIC DNA]</scope>
    <source>
        <strain evidence="7">X47</strain>
    </source>
</reference>
<dbReference type="GO" id="GO:0000160">
    <property type="term" value="P:phosphorelay signal transduction system"/>
    <property type="evidence" value="ECO:0007669"/>
    <property type="project" value="InterPro"/>
</dbReference>
<dbReference type="EMBL" id="CP023445">
    <property type="protein sequence ID" value="ATE56343.1"/>
    <property type="molecule type" value="Genomic_DNA"/>
</dbReference>
<dbReference type="GO" id="GO:0003677">
    <property type="term" value="F:DNA binding"/>
    <property type="evidence" value="ECO:0007669"/>
    <property type="project" value="UniProtKB-UniRule"/>
</dbReference>
<keyword evidence="2" id="KW-0805">Transcription regulation</keyword>
<evidence type="ECO:0000256" key="1">
    <source>
        <dbReference type="ARBA" id="ARBA00005820"/>
    </source>
</evidence>
<evidence type="ECO:0000259" key="6">
    <source>
        <dbReference type="PROSITE" id="PS51755"/>
    </source>
</evidence>
<dbReference type="InterPro" id="IPR036388">
    <property type="entry name" value="WH-like_DNA-bd_sf"/>
</dbReference>
<dbReference type="InterPro" id="IPR005158">
    <property type="entry name" value="BTAD"/>
</dbReference>
<evidence type="ECO:0000256" key="5">
    <source>
        <dbReference type="PROSITE-ProRule" id="PRU01091"/>
    </source>
</evidence>
<dbReference type="GO" id="GO:0043531">
    <property type="term" value="F:ADP binding"/>
    <property type="evidence" value="ECO:0007669"/>
    <property type="project" value="InterPro"/>
</dbReference>
<dbReference type="PANTHER" id="PTHR35807:SF1">
    <property type="entry name" value="TRANSCRIPTIONAL REGULATOR REDD"/>
    <property type="match status" value="1"/>
</dbReference>
<dbReference type="Gene3D" id="1.25.40.10">
    <property type="entry name" value="Tetratricopeptide repeat domain"/>
    <property type="match status" value="2"/>
</dbReference>
<dbReference type="Pfam" id="PF00486">
    <property type="entry name" value="Trans_reg_C"/>
    <property type="match status" value="1"/>
</dbReference>
<dbReference type="PROSITE" id="PS51755">
    <property type="entry name" value="OMPR_PHOB"/>
    <property type="match status" value="1"/>
</dbReference>
<dbReference type="SMART" id="SM00862">
    <property type="entry name" value="Trans_reg_C"/>
    <property type="match status" value="1"/>
</dbReference>
<dbReference type="SMART" id="SM01043">
    <property type="entry name" value="BTAD"/>
    <property type="match status" value="1"/>
</dbReference>
<name>A0A290ZBK4_9PSEU</name>
<dbReference type="InterPro" id="IPR051677">
    <property type="entry name" value="AfsR-DnrI-RedD_regulator"/>
</dbReference>
<dbReference type="SMART" id="SM00028">
    <property type="entry name" value="TPR"/>
    <property type="match status" value="6"/>
</dbReference>
<feature type="DNA-binding region" description="OmpR/PhoB-type" evidence="5">
    <location>
        <begin position="4"/>
        <end position="101"/>
    </location>
</feature>
<dbReference type="InterPro" id="IPR011990">
    <property type="entry name" value="TPR-like_helical_dom_sf"/>
</dbReference>
<keyword evidence="3 5" id="KW-0238">DNA-binding</keyword>
<dbReference type="InterPro" id="IPR027417">
    <property type="entry name" value="P-loop_NTPase"/>
</dbReference>
<dbReference type="InterPro" id="IPR016032">
    <property type="entry name" value="Sig_transdc_resp-reg_C-effctor"/>
</dbReference>
<dbReference type="CDD" id="cd15831">
    <property type="entry name" value="BTAD"/>
    <property type="match status" value="1"/>
</dbReference>
<accession>A0A290ZBK4</accession>
<dbReference type="InterPro" id="IPR003593">
    <property type="entry name" value="AAA+_ATPase"/>
</dbReference>
<organism evidence="7 8">
    <name type="scientific">Actinosynnema pretiosum</name>
    <dbReference type="NCBI Taxonomy" id="42197"/>
    <lineage>
        <taxon>Bacteria</taxon>
        <taxon>Bacillati</taxon>
        <taxon>Actinomycetota</taxon>
        <taxon>Actinomycetes</taxon>
        <taxon>Pseudonocardiales</taxon>
        <taxon>Pseudonocardiaceae</taxon>
        <taxon>Actinosynnema</taxon>
    </lineage>
</organism>
<protein>
    <submittedName>
        <fullName evidence="7">SARP family transcriptional regulator</fullName>
    </submittedName>
</protein>
<dbReference type="Gene3D" id="1.10.10.10">
    <property type="entry name" value="Winged helix-like DNA-binding domain superfamily/Winged helix DNA-binding domain"/>
    <property type="match status" value="1"/>
</dbReference>
<dbReference type="InterPro" id="IPR001867">
    <property type="entry name" value="OmpR/PhoB-type_DNA-bd"/>
</dbReference>
<gene>
    <name evidence="7" type="ORF">CNX65_26255</name>
</gene>
<sequence>MGWDLGIGFGDDEFGVLGPLLVRRGGVVVAVTAPKQRIVLASLVMAANRAVSSAELVRAVWGEQAPARAAHTLAVYVMRLRRALGEPQLVHTTPSGYLISLPHGAVDLHRFADHAAHGALAASAKDFGSAVEHYQRALDCWRGPALADVPSEALHADEVPALVEERLRVTAELVDARLRLGHGAELVPDLRRLTARHPLRERFWSQLMVALHRADRQADALDAYRQASTALARELGVDPSESLRAVHHSILTGDPALRGPLPSGWAPVSQLPAPVGNFVGRAEELDRVTGLLAGPAAVVAVCGPPGVGKTAFAVTVGHSVRERYHHGQLYADLRGHSTSPPLGTTTVLGRFLRALGARPDSIPADEADLVRAYRDRLRGRRVLITLDNAASAAQVLPLLPGVPECSVVITSRNELAGDVGASAVRLDVLRDDEAWKLLTRSLAPEAADEQGDALRELARLCGHLPLALRIALGNLVGAHTTDIQSYVDDLRGGDRLSALAVPDDDSAAVRRAFDLSHAALRPDAAKLFRLTGLLPGPDFSAFGAAALLGADEATARALTEELASANLVQRAGDGRFAVHDLLHEYAAERARAAGDDLEAARGRLFDWYLSTASDVGDVLFPEVRPARGRGDLPDARAARAWLEAERPSLLAATERCARLGPLPMAWSLVEAVGGFLGSHGHHGEFLNAVRAAGDAAEAAGDAEAAGVVMAHLVAAHRNLGDLRAARDAARSGNPVGRAVWLLAGIAGVVALDVGELAEAEDRFREVVGASGESTHARCAGLIGLGAVRLARGELDAAEALLREGHGLALRLGAVNLAASGADLRGRCRGARGDHPGAVELLREARDGWARTGARPPHAETTAHLAAALCLAGDHGEALRTAQRALALVQELGGSPRIEADVHNALGLVQRHLVNPEAAVAAHLRALELSGGIGYRHGVVQAHVLLAPALLAAGRREDAARHARIGIGLAGETGYGGLRQAAGSLLAALG</sequence>
<evidence type="ECO:0000313" key="8">
    <source>
        <dbReference type="Proteomes" id="UP000218505"/>
    </source>
</evidence>
<dbReference type="InterPro" id="IPR019734">
    <property type="entry name" value="TPR_rpt"/>
</dbReference>
<dbReference type="Pfam" id="PF03704">
    <property type="entry name" value="BTAD"/>
    <property type="match status" value="1"/>
</dbReference>
<dbReference type="SUPFAM" id="SSF48452">
    <property type="entry name" value="TPR-like"/>
    <property type="match status" value="3"/>
</dbReference>
<evidence type="ECO:0000256" key="4">
    <source>
        <dbReference type="ARBA" id="ARBA00023163"/>
    </source>
</evidence>
<keyword evidence="4" id="KW-0804">Transcription</keyword>
<dbReference type="Pfam" id="PF00931">
    <property type="entry name" value="NB-ARC"/>
    <property type="match status" value="1"/>
</dbReference>
<dbReference type="AlphaFoldDB" id="A0A290ZBK4"/>
<dbReference type="GO" id="GO:0006355">
    <property type="term" value="P:regulation of DNA-templated transcription"/>
    <property type="evidence" value="ECO:0007669"/>
    <property type="project" value="InterPro"/>
</dbReference>
<dbReference type="KEGG" id="apre:CNX65_26255"/>
<evidence type="ECO:0000256" key="3">
    <source>
        <dbReference type="ARBA" id="ARBA00023125"/>
    </source>
</evidence>
<proteinExistence type="inferred from homology"/>
<evidence type="ECO:0000256" key="2">
    <source>
        <dbReference type="ARBA" id="ARBA00023015"/>
    </source>
</evidence>
<keyword evidence="8" id="KW-1185">Reference proteome</keyword>
<dbReference type="PANTHER" id="PTHR35807">
    <property type="entry name" value="TRANSCRIPTIONAL REGULATOR REDD-RELATED"/>
    <property type="match status" value="1"/>
</dbReference>
<dbReference type="PRINTS" id="PR00364">
    <property type="entry name" value="DISEASERSIST"/>
</dbReference>
<feature type="domain" description="OmpR/PhoB-type" evidence="6">
    <location>
        <begin position="4"/>
        <end position="101"/>
    </location>
</feature>
<comment type="similarity">
    <text evidence="1">Belongs to the AfsR/DnrI/RedD regulatory family.</text>
</comment>
<dbReference type="SMART" id="SM00382">
    <property type="entry name" value="AAA"/>
    <property type="match status" value="1"/>
</dbReference>
<dbReference type="SUPFAM" id="SSF46894">
    <property type="entry name" value="C-terminal effector domain of the bipartite response regulators"/>
    <property type="match status" value="1"/>
</dbReference>
<dbReference type="Gene3D" id="3.40.50.300">
    <property type="entry name" value="P-loop containing nucleotide triphosphate hydrolases"/>
    <property type="match status" value="1"/>
</dbReference>
<evidence type="ECO:0000313" key="7">
    <source>
        <dbReference type="EMBL" id="ATE56343.1"/>
    </source>
</evidence>
<dbReference type="InterPro" id="IPR002182">
    <property type="entry name" value="NB-ARC"/>
</dbReference>